<dbReference type="EMBL" id="CP080572">
    <property type="protein sequence ID" value="USH00859.1"/>
    <property type="molecule type" value="Genomic_DNA"/>
</dbReference>
<evidence type="ECO:0000313" key="1">
    <source>
        <dbReference type="EMBL" id="USH00859.1"/>
    </source>
</evidence>
<dbReference type="Gene3D" id="1.10.10.10">
    <property type="entry name" value="Winged helix-like DNA-binding domain superfamily/Winged helix DNA-binding domain"/>
    <property type="match status" value="1"/>
</dbReference>
<sequence>MHFERIEVNPKKLGGKPVIKGTRIPVYLILDLLGNGWSIEEILENYPQLTREDIFEAIRYASMVLKGEEYVEVFS</sequence>
<dbReference type="GO" id="GO:0044038">
    <property type="term" value="P:cell wall macromolecule biosynthetic process"/>
    <property type="evidence" value="ECO:0007669"/>
    <property type="project" value="InterPro"/>
</dbReference>
<name>A0A9E7MBZ5_9EURY</name>
<dbReference type="InterPro" id="IPR003447">
    <property type="entry name" value="FEMABX"/>
</dbReference>
<dbReference type="PROSITE" id="PS51191">
    <property type="entry name" value="FEMABX"/>
    <property type="match status" value="1"/>
</dbReference>
<dbReference type="GO" id="GO:0016755">
    <property type="term" value="F:aminoacyltransferase activity"/>
    <property type="evidence" value="ECO:0007669"/>
    <property type="project" value="InterPro"/>
</dbReference>
<proteinExistence type="predicted"/>
<gene>
    <name evidence="1" type="ORF">K1720_03145</name>
</gene>
<reference evidence="1 2" key="1">
    <citation type="submission" date="2021-08" db="EMBL/GenBank/DDBJ databases">
        <title>Thermococcus onnuriiensis IOH2.</title>
        <authorList>
            <person name="Park Y.-J."/>
        </authorList>
    </citation>
    <scope>NUCLEOTIDE SEQUENCE [LARGE SCALE GENOMIC DNA]</scope>
    <source>
        <strain evidence="1 2">IOH2</strain>
    </source>
</reference>
<dbReference type="PANTHER" id="PTHR34849">
    <property type="entry name" value="SSL5025 PROTEIN"/>
    <property type="match status" value="1"/>
</dbReference>
<dbReference type="InterPro" id="IPR007367">
    <property type="entry name" value="DUF433"/>
</dbReference>
<dbReference type="InterPro" id="IPR036388">
    <property type="entry name" value="WH-like_DNA-bd_sf"/>
</dbReference>
<dbReference type="KEGG" id="thei:K1720_03145"/>
<evidence type="ECO:0000313" key="2">
    <source>
        <dbReference type="Proteomes" id="UP001056425"/>
    </source>
</evidence>
<dbReference type="SUPFAM" id="SSF46689">
    <property type="entry name" value="Homeodomain-like"/>
    <property type="match status" value="1"/>
</dbReference>
<dbReference type="InterPro" id="IPR009057">
    <property type="entry name" value="Homeodomain-like_sf"/>
</dbReference>
<organism evidence="1 2">
    <name type="scientific">Thermococcus argininiproducens</name>
    <dbReference type="NCBI Taxonomy" id="2866384"/>
    <lineage>
        <taxon>Archaea</taxon>
        <taxon>Methanobacteriati</taxon>
        <taxon>Methanobacteriota</taxon>
        <taxon>Thermococci</taxon>
        <taxon>Thermococcales</taxon>
        <taxon>Thermococcaceae</taxon>
        <taxon>Thermococcus</taxon>
    </lineage>
</organism>
<dbReference type="Pfam" id="PF04255">
    <property type="entry name" value="DUF433"/>
    <property type="match status" value="1"/>
</dbReference>
<dbReference type="AlphaFoldDB" id="A0A9E7MBZ5"/>
<dbReference type="PANTHER" id="PTHR34849:SF3">
    <property type="entry name" value="SSR2962 PROTEIN"/>
    <property type="match status" value="1"/>
</dbReference>
<dbReference type="Proteomes" id="UP001056425">
    <property type="component" value="Chromosome"/>
</dbReference>
<keyword evidence="2" id="KW-1185">Reference proteome</keyword>
<accession>A0A9E7MBZ5</accession>
<protein>
    <submittedName>
        <fullName evidence="1">DUF433 domain-containing protein</fullName>
    </submittedName>
</protein>